<sequence>MPPARILFYMATFGALALVARSLLIGPVPTWITLAALAAYTATVLSGVLLLRLRMFVDAVCRGPDDARGVALTFDDGPNPTHTPKVLDLLDQAKVKATFFVIGKKAEAHPEIVRDIVARGHALGSHGYAHPRTFAMLPTSAVRADIERSLVVLEKITGRRPTLFRPPIGHTNPRIAKVVDALDLTVVGWSVRAIDGLASADAEKVTARVTRGLEDGAIVLLHDAAEREDHVPASLAALPKILEGLRARNLAGVAVTDFVEGSREEGAA</sequence>
<dbReference type="RefSeq" id="WP_136926959.1">
    <property type="nucleotide sequence ID" value="NZ_SSMQ01000001.1"/>
</dbReference>
<evidence type="ECO:0000313" key="3">
    <source>
        <dbReference type="EMBL" id="TKD13143.1"/>
    </source>
</evidence>
<comment type="caution">
    <text evidence="3">The sequence shown here is derived from an EMBL/GenBank/DDBJ whole genome shotgun (WGS) entry which is preliminary data.</text>
</comment>
<dbReference type="InterPro" id="IPR002509">
    <property type="entry name" value="NODB_dom"/>
</dbReference>
<feature type="domain" description="NodB homology" evidence="2">
    <location>
        <begin position="68"/>
        <end position="253"/>
    </location>
</feature>
<proteinExistence type="predicted"/>
<evidence type="ECO:0000313" key="4">
    <source>
        <dbReference type="Proteomes" id="UP000309215"/>
    </source>
</evidence>
<keyword evidence="4" id="KW-1185">Reference proteome</keyword>
<dbReference type="InterPro" id="IPR011330">
    <property type="entry name" value="Glyco_hydro/deAcase_b/a-brl"/>
</dbReference>
<dbReference type="Gene3D" id="3.20.20.370">
    <property type="entry name" value="Glycoside hydrolase/deacetylase"/>
    <property type="match status" value="1"/>
</dbReference>
<dbReference type="AlphaFoldDB" id="A0A4V6WQV1"/>
<dbReference type="InterPro" id="IPR050248">
    <property type="entry name" value="Polysacc_deacetylase_ArnD"/>
</dbReference>
<dbReference type="GO" id="GO:0005975">
    <property type="term" value="P:carbohydrate metabolic process"/>
    <property type="evidence" value="ECO:0007669"/>
    <property type="project" value="InterPro"/>
</dbReference>
<accession>A0A4V6WQV1</accession>
<keyword evidence="1" id="KW-0472">Membrane</keyword>
<feature type="transmembrane region" description="Helical" evidence="1">
    <location>
        <begin position="7"/>
        <end position="25"/>
    </location>
</feature>
<dbReference type="PANTHER" id="PTHR10587:SF137">
    <property type="entry name" value="4-DEOXY-4-FORMAMIDO-L-ARABINOSE-PHOSPHOUNDECAPRENOL DEFORMYLASE ARND-RELATED"/>
    <property type="match status" value="1"/>
</dbReference>
<dbReference type="EMBL" id="SSMQ01000001">
    <property type="protein sequence ID" value="TKD13143.1"/>
    <property type="molecule type" value="Genomic_DNA"/>
</dbReference>
<evidence type="ECO:0000259" key="2">
    <source>
        <dbReference type="PROSITE" id="PS51677"/>
    </source>
</evidence>
<keyword evidence="1" id="KW-0812">Transmembrane</keyword>
<dbReference type="Proteomes" id="UP000309215">
    <property type="component" value="Unassembled WGS sequence"/>
</dbReference>
<name>A0A4V6WQV1_9BACT</name>
<feature type="transmembrane region" description="Helical" evidence="1">
    <location>
        <begin position="31"/>
        <end position="53"/>
    </location>
</feature>
<dbReference type="Pfam" id="PF01522">
    <property type="entry name" value="Polysacc_deac_1"/>
    <property type="match status" value="1"/>
</dbReference>
<gene>
    <name evidence="3" type="ORF">E8A74_00890</name>
</gene>
<dbReference type="GO" id="GO:0016810">
    <property type="term" value="F:hydrolase activity, acting on carbon-nitrogen (but not peptide) bonds"/>
    <property type="evidence" value="ECO:0007669"/>
    <property type="project" value="InterPro"/>
</dbReference>
<dbReference type="PANTHER" id="PTHR10587">
    <property type="entry name" value="GLYCOSYL TRANSFERASE-RELATED"/>
    <property type="match status" value="1"/>
</dbReference>
<evidence type="ECO:0000256" key="1">
    <source>
        <dbReference type="SAM" id="Phobius"/>
    </source>
</evidence>
<protein>
    <submittedName>
        <fullName evidence="3">Polysaccharide deacetylase family protein</fullName>
    </submittedName>
</protein>
<dbReference type="PROSITE" id="PS51677">
    <property type="entry name" value="NODB"/>
    <property type="match status" value="1"/>
</dbReference>
<keyword evidence="1" id="KW-1133">Transmembrane helix</keyword>
<dbReference type="OrthoDB" id="5352625at2"/>
<dbReference type="CDD" id="cd10917">
    <property type="entry name" value="CE4_NodB_like_6s_7s"/>
    <property type="match status" value="1"/>
</dbReference>
<reference evidence="3 4" key="1">
    <citation type="submission" date="2019-04" db="EMBL/GenBank/DDBJ databases">
        <authorList>
            <person name="Li Y."/>
            <person name="Wang J."/>
        </authorList>
    </citation>
    <scope>NUCLEOTIDE SEQUENCE [LARGE SCALE GENOMIC DNA]</scope>
    <source>
        <strain evidence="3 4">DSM 14668</strain>
    </source>
</reference>
<organism evidence="3 4">
    <name type="scientific">Polyangium fumosum</name>
    <dbReference type="NCBI Taxonomy" id="889272"/>
    <lineage>
        <taxon>Bacteria</taxon>
        <taxon>Pseudomonadati</taxon>
        <taxon>Myxococcota</taxon>
        <taxon>Polyangia</taxon>
        <taxon>Polyangiales</taxon>
        <taxon>Polyangiaceae</taxon>
        <taxon>Polyangium</taxon>
    </lineage>
</organism>
<dbReference type="SUPFAM" id="SSF88713">
    <property type="entry name" value="Glycoside hydrolase/deacetylase"/>
    <property type="match status" value="1"/>
</dbReference>